<dbReference type="GO" id="GO:0006351">
    <property type="term" value="P:DNA-templated transcription"/>
    <property type="evidence" value="ECO:0007669"/>
    <property type="project" value="InterPro"/>
</dbReference>
<feature type="region of interest" description="Disordered" evidence="6">
    <location>
        <begin position="390"/>
        <end position="424"/>
    </location>
</feature>
<dbReference type="OrthoDB" id="2123952at2759"/>
<dbReference type="InParanoid" id="A0A067MSH4"/>
<dbReference type="InterPro" id="IPR050815">
    <property type="entry name" value="TF_fung"/>
</dbReference>
<protein>
    <recommendedName>
        <fullName evidence="7">Zn(2)-C6 fungal-type domain-containing protein</fullName>
    </recommendedName>
</protein>
<dbReference type="SUPFAM" id="SSF57701">
    <property type="entry name" value="Zn2/Cys6 DNA-binding domain"/>
    <property type="match status" value="1"/>
</dbReference>
<reference evidence="9" key="1">
    <citation type="journal article" date="2014" name="Proc. Natl. Acad. Sci. U.S.A.">
        <title>Extensive sampling of basidiomycete genomes demonstrates inadequacy of the white-rot/brown-rot paradigm for wood decay fungi.</title>
        <authorList>
            <person name="Riley R."/>
            <person name="Salamov A.A."/>
            <person name="Brown D.W."/>
            <person name="Nagy L.G."/>
            <person name="Floudas D."/>
            <person name="Held B.W."/>
            <person name="Levasseur A."/>
            <person name="Lombard V."/>
            <person name="Morin E."/>
            <person name="Otillar R."/>
            <person name="Lindquist E.A."/>
            <person name="Sun H."/>
            <person name="LaButti K.M."/>
            <person name="Schmutz J."/>
            <person name="Jabbour D."/>
            <person name="Luo H."/>
            <person name="Baker S.E."/>
            <person name="Pisabarro A.G."/>
            <person name="Walton J.D."/>
            <person name="Blanchette R.A."/>
            <person name="Henrissat B."/>
            <person name="Martin F."/>
            <person name="Cullen D."/>
            <person name="Hibbett D.S."/>
            <person name="Grigoriev I.V."/>
        </authorList>
    </citation>
    <scope>NUCLEOTIDE SEQUENCE [LARGE SCALE GENOMIC DNA]</scope>
    <source>
        <strain evidence="9">FD-172 SS1</strain>
    </source>
</reference>
<dbReference type="Pfam" id="PF04082">
    <property type="entry name" value="Fungal_trans"/>
    <property type="match status" value="1"/>
</dbReference>
<evidence type="ECO:0000313" key="9">
    <source>
        <dbReference type="Proteomes" id="UP000027195"/>
    </source>
</evidence>
<sequence>MSSAGSSPRFADASQSPANVLQRGFACLSCRRRKLRCDAARPSCQQCIRTNRAGECAYDDGRTLTRTQMLQARIDELEDEVRRYRPTLDDFPASLNPHSLLDVFFERRHQAHLEVHSQRFFLSLTLTTTERNSRRPHPCLLNAMYLLACHFTKPHDSARHEAFFLTKARAALTDALEHSDRLIQFIQASSLICVYLLANGRTLESYYLVCATARFAIGCGLHEIASPVWREAGAAQVPSTFGDGQATGGNGVLAAPFDSIDLGERIMTFWQLWIIDRSISMATSLPPAIGADYLAQTTTCWPPALSEFEMGTVSDLNYSTITQLYDPNASVLPPRTDSIMTLNTKATEIFYQAHELSSLVTRNAIDTNTFSARFQSLVLALSRFHPSVASSQEQGVTRNGQSSSSSGSSSTSRSNSGDGIVRPSTPPIPPRLILSHTLIYATNIVLYSILAQGSEDAYKRCVVAARKAARVIHAANVLQLDLSQLEYLFGPCWTCVAETLIRHSAHIAAADPQAAAIFENDIEVVADALERLSEAFPVLQHKVAYIRQLRGQ</sequence>
<dbReference type="HOGENOM" id="CLU_022337_1_0_1"/>
<dbReference type="InterPro" id="IPR007219">
    <property type="entry name" value="XnlR_reg_dom"/>
</dbReference>
<evidence type="ECO:0000313" key="8">
    <source>
        <dbReference type="EMBL" id="KDQ18559.1"/>
    </source>
</evidence>
<dbReference type="GO" id="GO:0003677">
    <property type="term" value="F:DNA binding"/>
    <property type="evidence" value="ECO:0007669"/>
    <property type="project" value="InterPro"/>
</dbReference>
<accession>A0A067MSH4</accession>
<evidence type="ECO:0000256" key="1">
    <source>
        <dbReference type="ARBA" id="ARBA00004123"/>
    </source>
</evidence>
<evidence type="ECO:0000256" key="4">
    <source>
        <dbReference type="ARBA" id="ARBA00023163"/>
    </source>
</evidence>
<dbReference type="CDD" id="cd00067">
    <property type="entry name" value="GAL4"/>
    <property type="match status" value="1"/>
</dbReference>
<dbReference type="Pfam" id="PF00172">
    <property type="entry name" value="Zn_clus"/>
    <property type="match status" value="1"/>
</dbReference>
<dbReference type="CDD" id="cd12148">
    <property type="entry name" value="fungal_TF_MHR"/>
    <property type="match status" value="1"/>
</dbReference>
<evidence type="ECO:0000256" key="5">
    <source>
        <dbReference type="ARBA" id="ARBA00023242"/>
    </source>
</evidence>
<dbReference type="InterPro" id="IPR036864">
    <property type="entry name" value="Zn2-C6_fun-type_DNA-bd_sf"/>
</dbReference>
<dbReference type="EMBL" id="KL198021">
    <property type="protein sequence ID" value="KDQ18559.1"/>
    <property type="molecule type" value="Genomic_DNA"/>
</dbReference>
<name>A0A067MSH4_BOTB1</name>
<dbReference type="GO" id="GO:0005634">
    <property type="term" value="C:nucleus"/>
    <property type="evidence" value="ECO:0007669"/>
    <property type="project" value="UniProtKB-SubCell"/>
</dbReference>
<dbReference type="AlphaFoldDB" id="A0A067MSH4"/>
<dbReference type="PANTHER" id="PTHR47338">
    <property type="entry name" value="ZN(II)2CYS6 TRANSCRIPTION FACTOR (EUROFUNG)-RELATED"/>
    <property type="match status" value="1"/>
</dbReference>
<gene>
    <name evidence="8" type="ORF">BOTBODRAFT_515310</name>
</gene>
<evidence type="ECO:0000256" key="2">
    <source>
        <dbReference type="ARBA" id="ARBA00022723"/>
    </source>
</evidence>
<feature type="compositionally biased region" description="Low complexity" evidence="6">
    <location>
        <begin position="397"/>
        <end position="416"/>
    </location>
</feature>
<dbReference type="PROSITE" id="PS50048">
    <property type="entry name" value="ZN2_CY6_FUNGAL_2"/>
    <property type="match status" value="1"/>
</dbReference>
<dbReference type="SMART" id="SM00066">
    <property type="entry name" value="GAL4"/>
    <property type="match status" value="1"/>
</dbReference>
<keyword evidence="4" id="KW-0804">Transcription</keyword>
<dbReference type="STRING" id="930990.A0A067MSH4"/>
<keyword evidence="5" id="KW-0539">Nucleus</keyword>
<comment type="subcellular location">
    <subcellularLocation>
        <location evidence="1">Nucleus</location>
    </subcellularLocation>
</comment>
<organism evidence="8 9">
    <name type="scientific">Botryobasidium botryosum (strain FD-172 SS1)</name>
    <dbReference type="NCBI Taxonomy" id="930990"/>
    <lineage>
        <taxon>Eukaryota</taxon>
        <taxon>Fungi</taxon>
        <taxon>Dikarya</taxon>
        <taxon>Basidiomycota</taxon>
        <taxon>Agaricomycotina</taxon>
        <taxon>Agaricomycetes</taxon>
        <taxon>Cantharellales</taxon>
        <taxon>Botryobasidiaceae</taxon>
        <taxon>Botryobasidium</taxon>
    </lineage>
</organism>
<dbReference type="PANTHER" id="PTHR47338:SF29">
    <property type="entry name" value="ZN(2)-C6 FUNGAL-TYPE DOMAIN-CONTAINING PROTEIN"/>
    <property type="match status" value="1"/>
</dbReference>
<keyword evidence="2" id="KW-0479">Metal-binding</keyword>
<dbReference type="Proteomes" id="UP000027195">
    <property type="component" value="Unassembled WGS sequence"/>
</dbReference>
<proteinExistence type="predicted"/>
<dbReference type="InterPro" id="IPR001138">
    <property type="entry name" value="Zn2Cys6_DnaBD"/>
</dbReference>
<keyword evidence="9" id="KW-1185">Reference proteome</keyword>
<evidence type="ECO:0000256" key="6">
    <source>
        <dbReference type="SAM" id="MobiDB-lite"/>
    </source>
</evidence>
<dbReference type="GO" id="GO:0000981">
    <property type="term" value="F:DNA-binding transcription factor activity, RNA polymerase II-specific"/>
    <property type="evidence" value="ECO:0007669"/>
    <property type="project" value="InterPro"/>
</dbReference>
<feature type="domain" description="Zn(2)-C6 fungal-type" evidence="7">
    <location>
        <begin position="26"/>
        <end position="58"/>
    </location>
</feature>
<keyword evidence="3" id="KW-0805">Transcription regulation</keyword>
<dbReference type="GO" id="GO:0008270">
    <property type="term" value="F:zinc ion binding"/>
    <property type="evidence" value="ECO:0007669"/>
    <property type="project" value="InterPro"/>
</dbReference>
<evidence type="ECO:0000256" key="3">
    <source>
        <dbReference type="ARBA" id="ARBA00023015"/>
    </source>
</evidence>
<dbReference type="Gene3D" id="4.10.240.10">
    <property type="entry name" value="Zn(2)-C6 fungal-type DNA-binding domain"/>
    <property type="match status" value="1"/>
</dbReference>
<dbReference type="PROSITE" id="PS00463">
    <property type="entry name" value="ZN2_CY6_FUNGAL_1"/>
    <property type="match status" value="1"/>
</dbReference>
<evidence type="ECO:0000259" key="7">
    <source>
        <dbReference type="PROSITE" id="PS50048"/>
    </source>
</evidence>